<evidence type="ECO:0000256" key="1">
    <source>
        <dbReference type="SAM" id="Phobius"/>
    </source>
</evidence>
<keyword evidence="1" id="KW-1133">Transmembrane helix</keyword>
<feature type="transmembrane region" description="Helical" evidence="1">
    <location>
        <begin position="189"/>
        <end position="211"/>
    </location>
</feature>
<feature type="transmembrane region" description="Helical" evidence="1">
    <location>
        <begin position="98"/>
        <end position="116"/>
    </location>
</feature>
<dbReference type="AlphaFoldDB" id="A0A7J6C323"/>
<feature type="transmembrane region" description="Helical" evidence="1">
    <location>
        <begin position="69"/>
        <end position="92"/>
    </location>
</feature>
<keyword evidence="1" id="KW-0812">Transmembrane</keyword>
<accession>A0A7J6C323</accession>
<gene>
    <name evidence="2" type="ORF">G5714_018048</name>
</gene>
<organism evidence="2 3">
    <name type="scientific">Onychostoma macrolepis</name>
    <dbReference type="NCBI Taxonomy" id="369639"/>
    <lineage>
        <taxon>Eukaryota</taxon>
        <taxon>Metazoa</taxon>
        <taxon>Chordata</taxon>
        <taxon>Craniata</taxon>
        <taxon>Vertebrata</taxon>
        <taxon>Euteleostomi</taxon>
        <taxon>Actinopterygii</taxon>
        <taxon>Neopterygii</taxon>
        <taxon>Teleostei</taxon>
        <taxon>Ostariophysi</taxon>
        <taxon>Cypriniformes</taxon>
        <taxon>Cyprinidae</taxon>
        <taxon>Acrossocheilinae</taxon>
        <taxon>Onychostoma</taxon>
    </lineage>
</organism>
<protein>
    <submittedName>
        <fullName evidence="2">Uncharacterized protein</fullName>
    </submittedName>
</protein>
<name>A0A7J6C323_9TELE</name>
<feature type="transmembrane region" description="Helical" evidence="1">
    <location>
        <begin position="19"/>
        <end position="36"/>
    </location>
</feature>
<feature type="transmembrane region" description="Helical" evidence="1">
    <location>
        <begin position="272"/>
        <end position="305"/>
    </location>
</feature>
<proteinExistence type="predicted"/>
<reference evidence="2 3" key="1">
    <citation type="submission" date="2020-04" db="EMBL/GenBank/DDBJ databases">
        <title>Chromosome-level genome assembly of a cyprinid fish Onychostoma macrolepis by integration of Nanopore Sequencing, Bionano and Hi-C technology.</title>
        <authorList>
            <person name="Wang D."/>
        </authorList>
    </citation>
    <scope>NUCLEOTIDE SEQUENCE [LARGE SCALE GENOMIC DNA]</scope>
    <source>
        <strain evidence="2">SWU-2019</strain>
        <tissue evidence="2">Muscle</tissue>
    </source>
</reference>
<keyword evidence="1" id="KW-0472">Membrane</keyword>
<feature type="transmembrane region" description="Helical" evidence="1">
    <location>
        <begin position="218"/>
        <end position="247"/>
    </location>
</feature>
<sequence>MVAEKAAAKEPRATLQSPMILTVTIVTVVVVAYAFMSGVGEGVVGAAAGAAAAVGVLHSQWEEKERTELLTVAVTGVTGGIAGIAAAMLRSMVGEHSLTGAAIVGAIAGAAIVAIAKTKLQNFIKIIKHFIVALKLFVGVTLVGTVGIILKCAINTITWVKDLVKLAVSQVKKAIQWITEAAKKAFNTLASFGASGLAVTAAGVIASVALASSAASGLAAAVAGLASGLFGGLLGLGLVLAAAAAIFGSDWRGQSNQPQTQGGDVMLPVAALLLFVLFCFLVTSVGVFRCCCLLLFLFLFLWFLLCHRSERH</sequence>
<evidence type="ECO:0000313" key="2">
    <source>
        <dbReference type="EMBL" id="KAF4101616.1"/>
    </source>
</evidence>
<feature type="transmembrane region" description="Helical" evidence="1">
    <location>
        <begin position="136"/>
        <end position="160"/>
    </location>
</feature>
<evidence type="ECO:0000313" key="3">
    <source>
        <dbReference type="Proteomes" id="UP000579812"/>
    </source>
</evidence>
<dbReference type="EMBL" id="JAAMOB010000018">
    <property type="protein sequence ID" value="KAF4101616.1"/>
    <property type="molecule type" value="Genomic_DNA"/>
</dbReference>
<keyword evidence="3" id="KW-1185">Reference proteome</keyword>
<dbReference type="Proteomes" id="UP000579812">
    <property type="component" value="Unassembled WGS sequence"/>
</dbReference>
<comment type="caution">
    <text evidence="2">The sequence shown here is derived from an EMBL/GenBank/DDBJ whole genome shotgun (WGS) entry which is preliminary data.</text>
</comment>
<feature type="transmembrane region" description="Helical" evidence="1">
    <location>
        <begin position="42"/>
        <end position="57"/>
    </location>
</feature>